<sequence>MALAGTRVIELAGLAPSPFAGMVLADFGAKVIRVDRLGQGLFTVDRLSRGKRSISMDLKRTEGVQVFKRMCKTADVLIEPYRPGVMEKLGLGPQVLMADNPRLIYARMTGFGQSGPFKQMAGHDINYIGLSGVLSFFGRKGEKPTPPVNTMADFAGGGMICALGITMALLERARSGKGQVIDANMVEGSAYVSSFLWTTRDLGLTGKERGTGLLDTGAPYYDTYKTSDGKYMAVGALEPQFYSELLKGLGLSETDLPPQVDRHSWPSSKEVITRIFASKTQADWCRIFDGTDACVTPVLTGDDAPEHPHNKARGGSFLQSEDGEGMEPGPAPRLSRTPAVVRTTEQTAVGQGTKTVLLEVGLSEDEIQSLVDRGIVGQEAQQSKL</sequence>
<evidence type="ECO:0000256" key="11">
    <source>
        <dbReference type="SAM" id="MobiDB-lite"/>
    </source>
</evidence>
<dbReference type="FunFam" id="3.40.50.10540:FF:000004">
    <property type="entry name" value="Probable alpha-methylacyl-CoA racemase mcr"/>
    <property type="match status" value="1"/>
</dbReference>
<dbReference type="GeneID" id="110986776"/>
<evidence type="ECO:0000313" key="15">
    <source>
        <dbReference type="RefSeq" id="XP_022104653.1"/>
    </source>
</evidence>
<dbReference type="OMA" id="VVIDPFR"/>
<accession>A0A8B7ZI20</accession>
<comment type="function">
    <text evidence="7">Catalyzes the interconversion of (R)- and (S)-stereoisomers of alpha-methyl-branched-chain fatty acyl-CoA esters. Acts only on coenzyme A thioesters, not on free fatty acids, and accepts as substrates a wide range of alpha-methylacyl-CoAs, including pristanoyl-CoA, trihydroxycoprostanoyl-CoA (an intermediate in bile acid synthesis), and arylpropionic acids like the anti-inflammatory drug ibuprofen (2-(4-isobutylphenyl)propionic acid) but neither 3-methyl-branched nor linear-chain acyl-CoAs.</text>
</comment>
<dbReference type="RefSeq" id="XP_022104651.1">
    <property type="nucleotide sequence ID" value="XM_022248959.1"/>
</dbReference>
<evidence type="ECO:0000256" key="8">
    <source>
        <dbReference type="ARBA" id="ARBA00066407"/>
    </source>
</evidence>
<evidence type="ECO:0000313" key="12">
    <source>
        <dbReference type="Proteomes" id="UP000694845"/>
    </source>
</evidence>
<feature type="region of interest" description="Disordered" evidence="11">
    <location>
        <begin position="302"/>
        <end position="338"/>
    </location>
</feature>
<evidence type="ECO:0000256" key="6">
    <source>
        <dbReference type="ARBA" id="ARBA00052701"/>
    </source>
</evidence>
<comment type="catalytic activity">
    <reaction evidence="6">
        <text>(25R)-3alpha,7alpha,12alpha-trihydroxy-5beta-cholestan-26-oyl-CoA = (25S)-3alpha,7alpha,12alpha-trihydroxy-5beta-cholestan-26-oyl-CoA</text>
        <dbReference type="Rhea" id="RHEA:40455"/>
        <dbReference type="ChEBI" id="CHEBI:58677"/>
        <dbReference type="ChEBI" id="CHEBI:77251"/>
    </reaction>
    <physiologicalReaction direction="left-to-right" evidence="6">
        <dbReference type="Rhea" id="RHEA:40456"/>
    </physiologicalReaction>
    <physiologicalReaction direction="right-to-left" evidence="6">
        <dbReference type="Rhea" id="RHEA:40457"/>
    </physiologicalReaction>
</comment>
<evidence type="ECO:0000256" key="3">
    <source>
        <dbReference type="ARBA" id="ARBA00023235"/>
    </source>
</evidence>
<evidence type="ECO:0000256" key="9">
    <source>
        <dbReference type="ARBA" id="ARBA00074506"/>
    </source>
</evidence>
<dbReference type="Pfam" id="PF02515">
    <property type="entry name" value="CoA_transf_3"/>
    <property type="match status" value="1"/>
</dbReference>
<keyword evidence="12" id="KW-1185">Reference proteome</keyword>
<dbReference type="GO" id="GO:0005739">
    <property type="term" value="C:mitochondrion"/>
    <property type="evidence" value="ECO:0007669"/>
    <property type="project" value="TreeGrafter"/>
</dbReference>
<dbReference type="GO" id="GO:0008111">
    <property type="term" value="F:alpha-methylacyl-CoA racemase activity"/>
    <property type="evidence" value="ECO:0007669"/>
    <property type="project" value="UniProtKB-EC"/>
</dbReference>
<dbReference type="RefSeq" id="XP_022104652.1">
    <property type="nucleotide sequence ID" value="XM_022248960.1"/>
</dbReference>
<evidence type="ECO:0000256" key="4">
    <source>
        <dbReference type="ARBA" id="ARBA00051456"/>
    </source>
</evidence>
<name>A0A8B7ZI20_ACAPL</name>
<evidence type="ECO:0000256" key="2">
    <source>
        <dbReference type="ARBA" id="ARBA00008383"/>
    </source>
</evidence>
<evidence type="ECO:0000256" key="7">
    <source>
        <dbReference type="ARBA" id="ARBA00056478"/>
    </source>
</evidence>
<evidence type="ECO:0000313" key="13">
    <source>
        <dbReference type="RefSeq" id="XP_022104651.1"/>
    </source>
</evidence>
<comment type="pathway">
    <text evidence="1">Lipid metabolism; bile acid biosynthesis.</text>
</comment>
<dbReference type="Gene3D" id="3.30.1540.10">
    <property type="entry name" value="formyl-coa transferase, domain 3"/>
    <property type="match status" value="1"/>
</dbReference>
<dbReference type="Proteomes" id="UP000694845">
    <property type="component" value="Unplaced"/>
</dbReference>
<gene>
    <name evidence="13 14 15 16" type="primary">LOC110986776</name>
</gene>
<dbReference type="PANTHER" id="PTHR48228:SF5">
    <property type="entry name" value="ALPHA-METHYLACYL-COA RACEMASE"/>
    <property type="match status" value="1"/>
</dbReference>
<comment type="catalytic activity">
    <reaction evidence="5">
        <text>(2R,6)-dimethylheptanoyl-CoA = (2S,6)-dimethylheptanoyl-CoA</text>
        <dbReference type="Rhea" id="RHEA:46732"/>
        <dbReference type="ChEBI" id="CHEBI:86982"/>
        <dbReference type="ChEBI" id="CHEBI:86983"/>
    </reaction>
    <physiologicalReaction direction="left-to-right" evidence="5">
        <dbReference type="Rhea" id="RHEA:46733"/>
    </physiologicalReaction>
</comment>
<dbReference type="CTD" id="23600"/>
<dbReference type="InterPro" id="IPR023606">
    <property type="entry name" value="CoA-Trfase_III_dom_1_sf"/>
</dbReference>
<dbReference type="RefSeq" id="XP_022104654.1">
    <property type="nucleotide sequence ID" value="XM_022248962.1"/>
</dbReference>
<keyword evidence="3" id="KW-0413">Isomerase</keyword>
<dbReference type="InterPro" id="IPR044855">
    <property type="entry name" value="CoA-Trfase_III_dom3_sf"/>
</dbReference>
<dbReference type="InterPro" id="IPR003673">
    <property type="entry name" value="CoA-Trfase_fam_III"/>
</dbReference>
<dbReference type="EC" id="5.1.99.4" evidence="8"/>
<proteinExistence type="inferred from homology"/>
<comment type="similarity">
    <text evidence="2">Belongs to the CoA-transferase III family.</text>
</comment>
<dbReference type="Gene3D" id="3.40.50.10540">
    <property type="entry name" value="Crotonobetainyl-coa:carnitine coa-transferase, domain 1"/>
    <property type="match status" value="1"/>
</dbReference>
<organism evidence="12 14">
    <name type="scientific">Acanthaster planci</name>
    <name type="common">Crown-of-thorns starfish</name>
    <dbReference type="NCBI Taxonomy" id="133434"/>
    <lineage>
        <taxon>Eukaryota</taxon>
        <taxon>Metazoa</taxon>
        <taxon>Echinodermata</taxon>
        <taxon>Eleutherozoa</taxon>
        <taxon>Asterozoa</taxon>
        <taxon>Asteroidea</taxon>
        <taxon>Valvatacea</taxon>
        <taxon>Valvatida</taxon>
        <taxon>Acanthasteridae</taxon>
        <taxon>Acanthaster</taxon>
    </lineage>
</organism>
<evidence type="ECO:0000256" key="5">
    <source>
        <dbReference type="ARBA" id="ARBA00052633"/>
    </source>
</evidence>
<dbReference type="RefSeq" id="XP_022104653.1">
    <property type="nucleotide sequence ID" value="XM_022248961.1"/>
</dbReference>
<dbReference type="AlphaFoldDB" id="A0A8B7ZI20"/>
<dbReference type="SUPFAM" id="SSF89796">
    <property type="entry name" value="CoA-transferase family III (CaiB/BaiF)"/>
    <property type="match status" value="1"/>
</dbReference>
<evidence type="ECO:0000313" key="16">
    <source>
        <dbReference type="RefSeq" id="XP_022104654.1"/>
    </source>
</evidence>
<dbReference type="OrthoDB" id="16747at2759"/>
<evidence type="ECO:0000256" key="10">
    <source>
        <dbReference type="ARBA" id="ARBA00075249"/>
    </source>
</evidence>
<protein>
    <recommendedName>
        <fullName evidence="9">Alpha-methylacyl-CoA racemase</fullName>
        <ecNumber evidence="8">5.1.99.4</ecNumber>
    </recommendedName>
    <alternativeName>
        <fullName evidence="10">2-methylacyl-CoA racemase</fullName>
    </alternativeName>
</protein>
<evidence type="ECO:0000313" key="14">
    <source>
        <dbReference type="RefSeq" id="XP_022104652.1"/>
    </source>
</evidence>
<dbReference type="PANTHER" id="PTHR48228">
    <property type="entry name" value="SUCCINYL-COA--D-CITRAMALATE COA-TRANSFERASE"/>
    <property type="match status" value="1"/>
</dbReference>
<reference evidence="13 14" key="1">
    <citation type="submission" date="2025-04" db="UniProtKB">
        <authorList>
            <consortium name="RefSeq"/>
        </authorList>
    </citation>
    <scope>IDENTIFICATION</scope>
</reference>
<dbReference type="KEGG" id="aplc:110986776"/>
<dbReference type="GO" id="GO:0008206">
    <property type="term" value="P:bile acid metabolic process"/>
    <property type="evidence" value="ECO:0007669"/>
    <property type="project" value="TreeGrafter"/>
</dbReference>
<evidence type="ECO:0000256" key="1">
    <source>
        <dbReference type="ARBA" id="ARBA00004860"/>
    </source>
</evidence>
<dbReference type="InterPro" id="IPR050509">
    <property type="entry name" value="CoA-transferase_III"/>
</dbReference>
<comment type="catalytic activity">
    <reaction evidence="4">
        <text>a (2S)-2-methylacyl-CoA = a (2R)-2-methylacyl-CoA</text>
        <dbReference type="Rhea" id="RHEA:12657"/>
        <dbReference type="ChEBI" id="CHEBI:57313"/>
        <dbReference type="ChEBI" id="CHEBI:57314"/>
        <dbReference type="EC" id="5.1.99.4"/>
    </reaction>
    <physiologicalReaction direction="left-to-right" evidence="4">
        <dbReference type="Rhea" id="RHEA:12658"/>
    </physiologicalReaction>
    <physiologicalReaction direction="right-to-left" evidence="4">
        <dbReference type="Rhea" id="RHEA:12659"/>
    </physiologicalReaction>
</comment>
<dbReference type="FunFam" id="3.30.1540.10:FF:000004">
    <property type="entry name" value="Probable alpha-methylacyl-CoA racemase mcr"/>
    <property type="match status" value="1"/>
</dbReference>